<feature type="transmembrane region" description="Helical" evidence="8">
    <location>
        <begin position="239"/>
        <end position="258"/>
    </location>
</feature>
<feature type="transmembrane region" description="Helical" evidence="8">
    <location>
        <begin position="265"/>
        <end position="285"/>
    </location>
</feature>
<feature type="transmembrane region" description="Helical" evidence="8">
    <location>
        <begin position="12"/>
        <end position="30"/>
    </location>
</feature>
<keyword evidence="6 8" id="KW-1133">Transmembrane helix</keyword>
<keyword evidence="11" id="KW-1185">Reference proteome</keyword>
<keyword evidence="3" id="KW-1003">Cell membrane</keyword>
<keyword evidence="4" id="KW-0997">Cell inner membrane</keyword>
<dbReference type="PANTHER" id="PTHR23522">
    <property type="entry name" value="BLL5896 PROTEIN"/>
    <property type="match status" value="1"/>
</dbReference>
<dbReference type="SUPFAM" id="SSF103473">
    <property type="entry name" value="MFS general substrate transporter"/>
    <property type="match status" value="1"/>
</dbReference>
<comment type="caution">
    <text evidence="10">The sequence shown here is derived from an EMBL/GenBank/DDBJ whole genome shotgun (WGS) entry which is preliminary data.</text>
</comment>
<evidence type="ECO:0000256" key="6">
    <source>
        <dbReference type="ARBA" id="ARBA00022989"/>
    </source>
</evidence>
<dbReference type="PROSITE" id="PS50850">
    <property type="entry name" value="MFS"/>
    <property type="match status" value="1"/>
</dbReference>
<gene>
    <name evidence="10" type="ORF">GCM10022278_11900</name>
</gene>
<feature type="transmembrane region" description="Helical" evidence="8">
    <location>
        <begin position="158"/>
        <end position="178"/>
    </location>
</feature>
<feature type="transmembrane region" description="Helical" evidence="8">
    <location>
        <begin position="69"/>
        <end position="89"/>
    </location>
</feature>
<comment type="subcellular location">
    <subcellularLocation>
        <location evidence="1">Cell inner membrane</location>
        <topology evidence="1">Multi-pass membrane protein</topology>
    </subcellularLocation>
</comment>
<evidence type="ECO:0000256" key="1">
    <source>
        <dbReference type="ARBA" id="ARBA00004429"/>
    </source>
</evidence>
<evidence type="ECO:0000259" key="9">
    <source>
        <dbReference type="PROSITE" id="PS50850"/>
    </source>
</evidence>
<dbReference type="RefSeq" id="WP_344804301.1">
    <property type="nucleotide sequence ID" value="NZ_BAABBO010000007.1"/>
</dbReference>
<dbReference type="PANTHER" id="PTHR23522:SF10">
    <property type="entry name" value="3-PHENYLPROPIONIC ACID TRANSPORTER-RELATED"/>
    <property type="match status" value="1"/>
</dbReference>
<feature type="transmembrane region" description="Helical" evidence="8">
    <location>
        <begin position="199"/>
        <end position="219"/>
    </location>
</feature>
<dbReference type="Proteomes" id="UP001501337">
    <property type="component" value="Unassembled WGS sequence"/>
</dbReference>
<feature type="transmembrane region" description="Helical" evidence="8">
    <location>
        <begin position="133"/>
        <end position="152"/>
    </location>
</feature>
<sequence>MGASFRPISAAYFWYFALVGTIAPFLPDYFRLLGLNHAEIGYLVASVMVTKILAPNIWAIIADATGQRLRLIHVGISFALVALLIFPLLDSFWPLLLLMVFFSAFWNAVLPQFEVITLAALREQNRQHHYSRIRLWGSVGFIAVVIGLGAVFEYFGLALLPYAMIILMASLLWSSLMIRAPESPGRMRFAEVLSIFTSQFKSISIVLFFIVAFLVQLSFGPYYTFFTIHLKNIGYSFDIIGILWAVGVLAEVGLFLIMHRFLRRFSLRLLMLAALALTTLRWWGIAELADHVWLLLLFQLGHALSFGCVHAVSIEFIHRAFGRGSVAGQGQALYSAVSFGAGGAVGAWASGQIAFHYSAGHTFHFATASAAAAMFVLLLGWRACGPETHWCVADKRASA</sequence>
<feature type="transmembrane region" description="Helical" evidence="8">
    <location>
        <begin position="332"/>
        <end position="351"/>
    </location>
</feature>
<proteinExistence type="predicted"/>
<feature type="transmembrane region" description="Helical" evidence="8">
    <location>
        <begin position="95"/>
        <end position="121"/>
    </location>
</feature>
<dbReference type="EMBL" id="BAABBO010000007">
    <property type="protein sequence ID" value="GAA3954907.1"/>
    <property type="molecule type" value="Genomic_DNA"/>
</dbReference>
<dbReference type="InterPro" id="IPR026032">
    <property type="entry name" value="HcaT-like"/>
</dbReference>
<evidence type="ECO:0000256" key="8">
    <source>
        <dbReference type="SAM" id="Phobius"/>
    </source>
</evidence>
<protein>
    <submittedName>
        <fullName evidence="10">Major facilitator superfamily domain-containing protein 6</fullName>
    </submittedName>
</protein>
<evidence type="ECO:0000256" key="4">
    <source>
        <dbReference type="ARBA" id="ARBA00022519"/>
    </source>
</evidence>
<accession>A0ABP7NWY8</accession>
<dbReference type="PIRSF" id="PIRSF004925">
    <property type="entry name" value="HcaT"/>
    <property type="match status" value="1"/>
</dbReference>
<dbReference type="NCBIfam" id="NF037955">
    <property type="entry name" value="mfs"/>
    <property type="match status" value="1"/>
</dbReference>
<organism evidence="10 11">
    <name type="scientific">Allohahella marinimesophila</name>
    <dbReference type="NCBI Taxonomy" id="1054972"/>
    <lineage>
        <taxon>Bacteria</taxon>
        <taxon>Pseudomonadati</taxon>
        <taxon>Pseudomonadota</taxon>
        <taxon>Gammaproteobacteria</taxon>
        <taxon>Oceanospirillales</taxon>
        <taxon>Hahellaceae</taxon>
        <taxon>Allohahella</taxon>
    </lineage>
</organism>
<evidence type="ECO:0000256" key="3">
    <source>
        <dbReference type="ARBA" id="ARBA00022475"/>
    </source>
</evidence>
<dbReference type="Gene3D" id="1.20.1250.20">
    <property type="entry name" value="MFS general substrate transporter like domains"/>
    <property type="match status" value="2"/>
</dbReference>
<feature type="transmembrane region" description="Helical" evidence="8">
    <location>
        <begin position="363"/>
        <end position="381"/>
    </location>
</feature>
<keyword evidence="5 8" id="KW-0812">Transmembrane</keyword>
<evidence type="ECO:0000313" key="11">
    <source>
        <dbReference type="Proteomes" id="UP001501337"/>
    </source>
</evidence>
<feature type="transmembrane region" description="Helical" evidence="8">
    <location>
        <begin position="291"/>
        <end position="312"/>
    </location>
</feature>
<evidence type="ECO:0000256" key="5">
    <source>
        <dbReference type="ARBA" id="ARBA00022692"/>
    </source>
</evidence>
<keyword evidence="2" id="KW-0813">Transport</keyword>
<feature type="transmembrane region" description="Helical" evidence="8">
    <location>
        <begin position="42"/>
        <end position="62"/>
    </location>
</feature>
<evidence type="ECO:0000313" key="10">
    <source>
        <dbReference type="EMBL" id="GAA3954907.1"/>
    </source>
</evidence>
<keyword evidence="7 8" id="KW-0472">Membrane</keyword>
<feature type="domain" description="Major facilitator superfamily (MFS) profile" evidence="9">
    <location>
        <begin position="1"/>
        <end position="384"/>
    </location>
</feature>
<dbReference type="InterPro" id="IPR020846">
    <property type="entry name" value="MFS_dom"/>
</dbReference>
<dbReference type="InterPro" id="IPR036259">
    <property type="entry name" value="MFS_trans_sf"/>
</dbReference>
<evidence type="ECO:0000256" key="7">
    <source>
        <dbReference type="ARBA" id="ARBA00023136"/>
    </source>
</evidence>
<name>A0ABP7NWY8_9GAMM</name>
<reference evidence="11" key="1">
    <citation type="journal article" date="2019" name="Int. J. Syst. Evol. Microbiol.">
        <title>The Global Catalogue of Microorganisms (GCM) 10K type strain sequencing project: providing services to taxonomists for standard genome sequencing and annotation.</title>
        <authorList>
            <consortium name="The Broad Institute Genomics Platform"/>
            <consortium name="The Broad Institute Genome Sequencing Center for Infectious Disease"/>
            <person name="Wu L."/>
            <person name="Ma J."/>
        </authorList>
    </citation>
    <scope>NUCLEOTIDE SEQUENCE [LARGE SCALE GENOMIC DNA]</scope>
    <source>
        <strain evidence="11">JCM 17555</strain>
    </source>
</reference>
<dbReference type="InterPro" id="IPR024989">
    <property type="entry name" value="MFS_assoc_dom"/>
</dbReference>
<dbReference type="Pfam" id="PF12832">
    <property type="entry name" value="MFS_1_like"/>
    <property type="match status" value="1"/>
</dbReference>
<evidence type="ECO:0000256" key="2">
    <source>
        <dbReference type="ARBA" id="ARBA00022448"/>
    </source>
</evidence>